<dbReference type="Gene3D" id="3.30.360.10">
    <property type="entry name" value="Dihydrodipicolinate Reductase, domain 2"/>
    <property type="match status" value="1"/>
</dbReference>
<dbReference type="GO" id="GO:0016491">
    <property type="term" value="F:oxidoreductase activity"/>
    <property type="evidence" value="ECO:0007669"/>
    <property type="project" value="UniProtKB-KW"/>
</dbReference>
<evidence type="ECO:0000256" key="1">
    <source>
        <dbReference type="ARBA" id="ARBA00023002"/>
    </source>
</evidence>
<evidence type="ECO:0000259" key="2">
    <source>
        <dbReference type="Pfam" id="PF01408"/>
    </source>
</evidence>
<keyword evidence="5" id="KW-1185">Reference proteome</keyword>
<evidence type="ECO:0000313" key="4">
    <source>
        <dbReference type="EMBL" id="RZF60646.1"/>
    </source>
</evidence>
<dbReference type="InterPro" id="IPR055170">
    <property type="entry name" value="GFO_IDH_MocA-like_dom"/>
</dbReference>
<dbReference type="PANTHER" id="PTHR43818">
    <property type="entry name" value="BCDNA.GH03377"/>
    <property type="match status" value="1"/>
</dbReference>
<accession>A0A4Q6XW24</accession>
<dbReference type="SUPFAM" id="SSF51735">
    <property type="entry name" value="NAD(P)-binding Rossmann-fold domains"/>
    <property type="match status" value="1"/>
</dbReference>
<dbReference type="Pfam" id="PF01408">
    <property type="entry name" value="GFO_IDH_MocA"/>
    <property type="match status" value="1"/>
</dbReference>
<feature type="domain" description="Gfo/Idh/MocA-like oxidoreductase N-terminal" evidence="2">
    <location>
        <begin position="21"/>
        <end position="139"/>
    </location>
</feature>
<comment type="caution">
    <text evidence="4">The sequence shown here is derived from an EMBL/GenBank/DDBJ whole genome shotgun (WGS) entry which is preliminary data.</text>
</comment>
<protein>
    <submittedName>
        <fullName evidence="4">Gfo/Idh/MocA family oxidoreductase</fullName>
    </submittedName>
</protein>
<dbReference type="Pfam" id="PF22725">
    <property type="entry name" value="GFO_IDH_MocA_C3"/>
    <property type="match status" value="1"/>
</dbReference>
<name>A0A4Q6XW24_9SPHN</name>
<proteinExistence type="predicted"/>
<dbReference type="InterPro" id="IPR050463">
    <property type="entry name" value="Gfo/Idh/MocA_oxidrdct_glycsds"/>
</dbReference>
<dbReference type="EMBL" id="SGIS01000058">
    <property type="protein sequence ID" value="RZF60646.1"/>
    <property type="molecule type" value="Genomic_DNA"/>
</dbReference>
<dbReference type="OrthoDB" id="9815825at2"/>
<dbReference type="Gene3D" id="3.40.50.720">
    <property type="entry name" value="NAD(P)-binding Rossmann-like Domain"/>
    <property type="match status" value="1"/>
</dbReference>
<feature type="domain" description="GFO/IDH/MocA-like oxidoreductase" evidence="3">
    <location>
        <begin position="149"/>
        <end position="270"/>
    </location>
</feature>
<reference evidence="4 5" key="1">
    <citation type="submission" date="2019-02" db="EMBL/GenBank/DDBJ databases">
        <authorList>
            <person name="Li Y."/>
        </authorList>
    </citation>
    <scope>NUCLEOTIDE SEQUENCE [LARGE SCALE GENOMIC DNA]</scope>
    <source>
        <strain evidence="4 5">3-7</strain>
    </source>
</reference>
<keyword evidence="1" id="KW-0560">Oxidoreductase</keyword>
<sequence length="383" mass="40588">MQRHLRIRSCGAAYGETTVAIKIAVVGLGKMGLSHLAIVNALDHFDVIAMCDTSSIVGGVLSKYTKIPFEEDFDKLIALPGLQAVIIATPTTTHDWMSRKAIERGLHVFCEKPLTLSSAVSEELAAAADAKGLVTQVGYHNRFIGTFGEIKKLIEAGAIGKVTHVQAEAYGPVVLKPAKPTWRGKAGGGGGCLYDYAAHPLNLLNWYFGDTAAASGALLKSGFSAEVDDEVYASLGFADGVTGQLSVNWSDPSVRKMTTRITIWGTGGRIYADRQEIQVFLTGTAPIPETYRTGWTTKYITELTPPVSYYLRGEEYSAQMEAFGDAIAAGKGAAENSFASAALTDASIEMIRASAQDGGGIGSFGVTEAAPRKAGLVGRILGR</sequence>
<evidence type="ECO:0000259" key="3">
    <source>
        <dbReference type="Pfam" id="PF22725"/>
    </source>
</evidence>
<dbReference type="Proteomes" id="UP000292085">
    <property type="component" value="Unassembled WGS sequence"/>
</dbReference>
<dbReference type="InterPro" id="IPR000683">
    <property type="entry name" value="Gfo/Idh/MocA-like_OxRdtase_N"/>
</dbReference>
<evidence type="ECO:0000313" key="5">
    <source>
        <dbReference type="Proteomes" id="UP000292085"/>
    </source>
</evidence>
<dbReference type="SUPFAM" id="SSF55347">
    <property type="entry name" value="Glyceraldehyde-3-phosphate dehydrogenase-like, C-terminal domain"/>
    <property type="match status" value="1"/>
</dbReference>
<dbReference type="AlphaFoldDB" id="A0A4Q6XW24"/>
<organism evidence="4 5">
    <name type="scientific">Sphingomonas populi</name>
    <dbReference type="NCBI Taxonomy" id="2484750"/>
    <lineage>
        <taxon>Bacteria</taxon>
        <taxon>Pseudomonadati</taxon>
        <taxon>Pseudomonadota</taxon>
        <taxon>Alphaproteobacteria</taxon>
        <taxon>Sphingomonadales</taxon>
        <taxon>Sphingomonadaceae</taxon>
        <taxon>Sphingomonas</taxon>
    </lineage>
</organism>
<dbReference type="GO" id="GO:0000166">
    <property type="term" value="F:nucleotide binding"/>
    <property type="evidence" value="ECO:0007669"/>
    <property type="project" value="InterPro"/>
</dbReference>
<dbReference type="PANTHER" id="PTHR43818:SF11">
    <property type="entry name" value="BCDNA.GH03377"/>
    <property type="match status" value="1"/>
</dbReference>
<dbReference type="InterPro" id="IPR036291">
    <property type="entry name" value="NAD(P)-bd_dom_sf"/>
</dbReference>
<gene>
    <name evidence="4" type="ORF">EWE75_22025</name>
</gene>